<proteinExistence type="inferred from homology"/>
<evidence type="ECO:0000256" key="4">
    <source>
        <dbReference type="ARBA" id="ARBA00022475"/>
    </source>
</evidence>
<dbReference type="PANTHER" id="PTHR21716:SF53">
    <property type="entry name" value="PERMEASE PERM-RELATED"/>
    <property type="match status" value="1"/>
</dbReference>
<dbReference type="InterPro" id="IPR002549">
    <property type="entry name" value="AI-2E-like"/>
</dbReference>
<feature type="transmembrane region" description="Helical" evidence="9">
    <location>
        <begin position="36"/>
        <end position="60"/>
    </location>
</feature>
<dbReference type="Pfam" id="PF01594">
    <property type="entry name" value="AI-2E_transport"/>
    <property type="match status" value="1"/>
</dbReference>
<feature type="transmembrane region" description="Helical" evidence="9">
    <location>
        <begin position="344"/>
        <end position="377"/>
    </location>
</feature>
<sequence length="483" mass="54957">MKFRWDSRYLRLGVTAFAVVAASMLFYYGIFHMGTLILGIQYFMGIMAPIIYGIAIAFLMSPIVNFLEQKVIYPVFHKKEITLQKKGQKVVRWICVILCVCFLFFVIYALVMMILPELIRSIMNFIYSFPDYVNAVRKFLDSIVEKGWDLDGNTFDILNQSSQKAQNYLTTTILPQMQGMLKNVSAGFFDILTFLKNFIIGAIVSLYLMADKEKFVAKGKMITYGLFPLKQADFIIRSMRFTSKTFIGFITGKILDSAIIGVLCYIGTTLLDMPYATLVSVVVGVTNVIPFFGPYLGAIPCILLILLVDPIKALYFAIFILVLQQFDGNILGPKILGDSTGLSSFMVIVAILIGGGLFGIPGMIIGVPVFAVLYAAWEKFLFHLLARKDFPRDENTYMNIDRLNPETKEPVQFPEKPAKPKKTQAKRRGPSSRFWDIVWEDLVKIWKLLCAVIKIVYAKIYCTCVSVKRRITKWYQGMKKNRR</sequence>
<evidence type="ECO:0000256" key="1">
    <source>
        <dbReference type="ARBA" id="ARBA00004651"/>
    </source>
</evidence>
<evidence type="ECO:0000313" key="11">
    <source>
        <dbReference type="Proteomes" id="UP001652409"/>
    </source>
</evidence>
<evidence type="ECO:0000256" key="2">
    <source>
        <dbReference type="ARBA" id="ARBA00009773"/>
    </source>
</evidence>
<keyword evidence="3" id="KW-0813">Transport</keyword>
<comment type="similarity">
    <text evidence="2">Belongs to the autoinducer-2 exporter (AI-2E) (TC 2.A.86) family.</text>
</comment>
<keyword evidence="6 9" id="KW-1133">Transmembrane helix</keyword>
<protein>
    <submittedName>
        <fullName evidence="10">AI-2E family transporter</fullName>
    </submittedName>
</protein>
<dbReference type="RefSeq" id="WP_158420971.1">
    <property type="nucleotide sequence ID" value="NZ_JAOQJL010000008.1"/>
</dbReference>
<evidence type="ECO:0000256" key="5">
    <source>
        <dbReference type="ARBA" id="ARBA00022692"/>
    </source>
</evidence>
<evidence type="ECO:0000313" key="10">
    <source>
        <dbReference type="EMBL" id="MCU6764890.1"/>
    </source>
</evidence>
<keyword evidence="11" id="KW-1185">Reference proteome</keyword>
<evidence type="ECO:0000256" key="7">
    <source>
        <dbReference type="ARBA" id="ARBA00023136"/>
    </source>
</evidence>
<dbReference type="PANTHER" id="PTHR21716">
    <property type="entry name" value="TRANSMEMBRANE PROTEIN"/>
    <property type="match status" value="1"/>
</dbReference>
<keyword evidence="7 9" id="KW-0472">Membrane</keyword>
<organism evidence="10 11">
    <name type="scientific">Blautia ammoniilytica</name>
    <dbReference type="NCBI Taxonomy" id="2981782"/>
    <lineage>
        <taxon>Bacteria</taxon>
        <taxon>Bacillati</taxon>
        <taxon>Bacillota</taxon>
        <taxon>Clostridia</taxon>
        <taxon>Lachnospirales</taxon>
        <taxon>Lachnospiraceae</taxon>
        <taxon>Blautia</taxon>
    </lineage>
</organism>
<evidence type="ECO:0000256" key="8">
    <source>
        <dbReference type="SAM" id="MobiDB-lite"/>
    </source>
</evidence>
<feature type="transmembrane region" description="Helical" evidence="9">
    <location>
        <begin position="187"/>
        <end position="210"/>
    </location>
</feature>
<evidence type="ECO:0000256" key="9">
    <source>
        <dbReference type="SAM" id="Phobius"/>
    </source>
</evidence>
<feature type="transmembrane region" description="Helical" evidence="9">
    <location>
        <begin position="12"/>
        <end position="30"/>
    </location>
</feature>
<keyword evidence="5 9" id="KW-0812">Transmembrane</keyword>
<feature type="transmembrane region" description="Helical" evidence="9">
    <location>
        <begin position="93"/>
        <end position="115"/>
    </location>
</feature>
<reference evidence="10 11" key="1">
    <citation type="journal article" date="2021" name="ISME Commun">
        <title>Automated analysis of genomic sequences facilitates high-throughput and comprehensive description of bacteria.</title>
        <authorList>
            <person name="Hitch T.C.A."/>
        </authorList>
    </citation>
    <scope>NUCLEOTIDE SEQUENCE [LARGE SCALE GENOMIC DNA]</scope>
    <source>
        <strain evidence="10 11">Sanger_23</strain>
    </source>
</reference>
<name>A0ABT2TRN0_9FIRM</name>
<gene>
    <name evidence="10" type="ORF">OCV61_05610</name>
</gene>
<comment type="subcellular location">
    <subcellularLocation>
        <location evidence="1">Cell membrane</location>
        <topology evidence="1">Multi-pass membrane protein</topology>
    </subcellularLocation>
</comment>
<accession>A0ABT2TRN0</accession>
<dbReference type="EMBL" id="JAOQJL010000008">
    <property type="protein sequence ID" value="MCU6764890.1"/>
    <property type="molecule type" value="Genomic_DNA"/>
</dbReference>
<evidence type="ECO:0000256" key="3">
    <source>
        <dbReference type="ARBA" id="ARBA00022448"/>
    </source>
</evidence>
<dbReference type="Proteomes" id="UP001652409">
    <property type="component" value="Unassembled WGS sequence"/>
</dbReference>
<evidence type="ECO:0000256" key="6">
    <source>
        <dbReference type="ARBA" id="ARBA00022989"/>
    </source>
</evidence>
<comment type="caution">
    <text evidence="10">The sequence shown here is derived from an EMBL/GenBank/DDBJ whole genome shotgun (WGS) entry which is preliminary data.</text>
</comment>
<feature type="region of interest" description="Disordered" evidence="8">
    <location>
        <begin position="408"/>
        <end position="427"/>
    </location>
</feature>
<keyword evidence="4" id="KW-1003">Cell membrane</keyword>
<feature type="transmembrane region" description="Helical" evidence="9">
    <location>
        <begin position="246"/>
        <end position="268"/>
    </location>
</feature>